<dbReference type="PROSITE" id="PS50932">
    <property type="entry name" value="HTH_LACI_2"/>
    <property type="match status" value="1"/>
</dbReference>
<dbReference type="PANTHER" id="PTHR30146:SF109">
    <property type="entry name" value="HTH-TYPE TRANSCRIPTIONAL REGULATOR GALS"/>
    <property type="match status" value="1"/>
</dbReference>
<dbReference type="SMART" id="SM00354">
    <property type="entry name" value="HTH_LACI"/>
    <property type="match status" value="1"/>
</dbReference>
<evidence type="ECO:0000259" key="4">
    <source>
        <dbReference type="PROSITE" id="PS50932"/>
    </source>
</evidence>
<reference evidence="5" key="1">
    <citation type="submission" date="2019-08" db="EMBL/GenBank/DDBJ databases">
        <authorList>
            <person name="Kucharzyk K."/>
            <person name="Murdoch R.W."/>
            <person name="Higgins S."/>
            <person name="Loffler F."/>
        </authorList>
    </citation>
    <scope>NUCLEOTIDE SEQUENCE</scope>
</reference>
<keyword evidence="2" id="KW-0238">DNA-binding</keyword>
<dbReference type="SUPFAM" id="SSF53822">
    <property type="entry name" value="Periplasmic binding protein-like I"/>
    <property type="match status" value="1"/>
</dbReference>
<dbReference type="Pfam" id="PF00532">
    <property type="entry name" value="Peripla_BP_1"/>
    <property type="match status" value="1"/>
</dbReference>
<sequence length="338" mass="38478">MKRVSLKDIAKELEVSTATVSLVLNGKNKAGRVSNEMSQKILDKAAELNYIPNTLAKGLKVGKSRTIGLIIADISNLFFGALALHIQNYAEQKGYSVIIGNTNEQPNEMENLIKFLYARQVEGLIITPTENSQYLLKRLMNNKIPFVLVDRSFPELSVNSVLINNYEISYWSTEQLIQKGCKRIALITYKQDHYHINERKRGCVDALKYASIYDPDIMEEVRYDFLKSDMKKAICNLISKKEKIDGIFFTTNSISINGVKELIKNNINIQKDIQIMCFDENDAFYILPYTVPFIKQPIKEMAKNAVELLIDQIEMKSGEIANIVVEAELVLNENGMYL</sequence>
<comment type="caution">
    <text evidence="5">The sequence shown here is derived from an EMBL/GenBank/DDBJ whole genome shotgun (WGS) entry which is preliminary data.</text>
</comment>
<dbReference type="SUPFAM" id="SSF47413">
    <property type="entry name" value="lambda repressor-like DNA-binding domains"/>
    <property type="match status" value="1"/>
</dbReference>
<gene>
    <name evidence="5" type="primary">kdgR_19</name>
    <name evidence="5" type="ORF">SDC9_70120</name>
</gene>
<name>A0A644Y513_9ZZZZ</name>
<dbReference type="InterPro" id="IPR000843">
    <property type="entry name" value="HTH_LacI"/>
</dbReference>
<dbReference type="InterPro" id="IPR028082">
    <property type="entry name" value="Peripla_BP_I"/>
</dbReference>
<dbReference type="InterPro" id="IPR001761">
    <property type="entry name" value="Peripla_BP/Lac1_sug-bd_dom"/>
</dbReference>
<proteinExistence type="predicted"/>
<dbReference type="Gene3D" id="1.10.260.40">
    <property type="entry name" value="lambda repressor-like DNA-binding domains"/>
    <property type="match status" value="1"/>
</dbReference>
<dbReference type="PANTHER" id="PTHR30146">
    <property type="entry name" value="LACI-RELATED TRANSCRIPTIONAL REPRESSOR"/>
    <property type="match status" value="1"/>
</dbReference>
<dbReference type="GO" id="GO:0000976">
    <property type="term" value="F:transcription cis-regulatory region binding"/>
    <property type="evidence" value="ECO:0007669"/>
    <property type="project" value="TreeGrafter"/>
</dbReference>
<evidence type="ECO:0000256" key="3">
    <source>
        <dbReference type="ARBA" id="ARBA00023163"/>
    </source>
</evidence>
<dbReference type="AlphaFoldDB" id="A0A644Y513"/>
<feature type="domain" description="HTH lacI-type" evidence="4">
    <location>
        <begin position="4"/>
        <end position="61"/>
    </location>
</feature>
<dbReference type="InterPro" id="IPR010982">
    <property type="entry name" value="Lambda_DNA-bd_dom_sf"/>
</dbReference>
<evidence type="ECO:0000256" key="2">
    <source>
        <dbReference type="ARBA" id="ARBA00023125"/>
    </source>
</evidence>
<dbReference type="EMBL" id="VSSQ01004081">
    <property type="protein sequence ID" value="MPM23646.1"/>
    <property type="molecule type" value="Genomic_DNA"/>
</dbReference>
<evidence type="ECO:0000313" key="5">
    <source>
        <dbReference type="EMBL" id="MPM23646.1"/>
    </source>
</evidence>
<organism evidence="5">
    <name type="scientific">bioreactor metagenome</name>
    <dbReference type="NCBI Taxonomy" id="1076179"/>
    <lineage>
        <taxon>unclassified sequences</taxon>
        <taxon>metagenomes</taxon>
        <taxon>ecological metagenomes</taxon>
    </lineage>
</organism>
<evidence type="ECO:0000256" key="1">
    <source>
        <dbReference type="ARBA" id="ARBA00023015"/>
    </source>
</evidence>
<dbReference type="Gene3D" id="3.40.50.2300">
    <property type="match status" value="2"/>
</dbReference>
<keyword evidence="1" id="KW-0805">Transcription regulation</keyword>
<protein>
    <submittedName>
        <fullName evidence="5">HTH-type transcriptional regulator KdgR</fullName>
    </submittedName>
</protein>
<dbReference type="Pfam" id="PF00356">
    <property type="entry name" value="LacI"/>
    <property type="match status" value="1"/>
</dbReference>
<accession>A0A644Y513</accession>
<keyword evidence="3" id="KW-0804">Transcription</keyword>
<dbReference type="GO" id="GO:0003700">
    <property type="term" value="F:DNA-binding transcription factor activity"/>
    <property type="evidence" value="ECO:0007669"/>
    <property type="project" value="TreeGrafter"/>
</dbReference>
<dbReference type="CDD" id="cd01392">
    <property type="entry name" value="HTH_LacI"/>
    <property type="match status" value="1"/>
</dbReference>